<dbReference type="Proteomes" id="UP000636010">
    <property type="component" value="Unassembled WGS sequence"/>
</dbReference>
<gene>
    <name evidence="1" type="ORF">GCM10011506_06450</name>
</gene>
<keyword evidence="2" id="KW-1185">Reference proteome</keyword>
<organism evidence="1 2">
    <name type="scientific">Marivirga lumbricoides</name>
    <dbReference type="NCBI Taxonomy" id="1046115"/>
    <lineage>
        <taxon>Bacteria</taxon>
        <taxon>Pseudomonadati</taxon>
        <taxon>Bacteroidota</taxon>
        <taxon>Cytophagia</taxon>
        <taxon>Cytophagales</taxon>
        <taxon>Marivirgaceae</taxon>
        <taxon>Marivirga</taxon>
    </lineage>
</organism>
<protein>
    <submittedName>
        <fullName evidence="1">Uncharacterized protein</fullName>
    </submittedName>
</protein>
<evidence type="ECO:0000313" key="1">
    <source>
        <dbReference type="EMBL" id="GGC23951.1"/>
    </source>
</evidence>
<reference evidence="2" key="1">
    <citation type="journal article" date="2019" name="Int. J. Syst. Evol. Microbiol.">
        <title>The Global Catalogue of Microorganisms (GCM) 10K type strain sequencing project: providing services to taxonomists for standard genome sequencing and annotation.</title>
        <authorList>
            <consortium name="The Broad Institute Genomics Platform"/>
            <consortium name="The Broad Institute Genome Sequencing Center for Infectious Disease"/>
            <person name="Wu L."/>
            <person name="Ma J."/>
        </authorList>
    </citation>
    <scope>NUCLEOTIDE SEQUENCE [LARGE SCALE GENOMIC DNA]</scope>
    <source>
        <strain evidence="2">CGMCC 1.10832</strain>
    </source>
</reference>
<dbReference type="EMBL" id="BMEC01000002">
    <property type="protein sequence ID" value="GGC23951.1"/>
    <property type="molecule type" value="Genomic_DNA"/>
</dbReference>
<name>A0ABQ1LHL0_9BACT</name>
<comment type="caution">
    <text evidence="1">The sequence shown here is derived from an EMBL/GenBank/DDBJ whole genome shotgun (WGS) entry which is preliminary data.</text>
</comment>
<proteinExistence type="predicted"/>
<accession>A0ABQ1LHL0</accession>
<sequence length="96" mass="10967">MIKNETKNMFTNNVLVIIEVNEPNKASDIRYITIGSTDNTKSDSEFASQAVATFKAEKNYSDETTFSVKDVLKFDSQETYINYFENQLSDYIASLK</sequence>
<evidence type="ECO:0000313" key="2">
    <source>
        <dbReference type="Proteomes" id="UP000636010"/>
    </source>
</evidence>